<keyword evidence="2" id="KW-1133">Transmembrane helix</keyword>
<dbReference type="InterPro" id="IPR055338">
    <property type="entry name" value="YqfX-like"/>
</dbReference>
<feature type="transmembrane region" description="Helical" evidence="2">
    <location>
        <begin position="111"/>
        <end position="132"/>
    </location>
</feature>
<name>A0ABV6G9F2_9BACI</name>
<evidence type="ECO:0000313" key="3">
    <source>
        <dbReference type="EMBL" id="MFC0270021.1"/>
    </source>
</evidence>
<keyword evidence="4" id="KW-1185">Reference proteome</keyword>
<dbReference type="PANTHER" id="PTHR40040">
    <property type="entry name" value="SMALL HYDROPHOBIC PROTEIN-RELATED"/>
    <property type="match status" value="1"/>
</dbReference>
<dbReference type="Proteomes" id="UP001589854">
    <property type="component" value="Unassembled WGS sequence"/>
</dbReference>
<evidence type="ECO:0000256" key="1">
    <source>
        <dbReference type="SAM" id="MobiDB-lite"/>
    </source>
</evidence>
<dbReference type="RefSeq" id="WP_378929567.1">
    <property type="nucleotide sequence ID" value="NZ_JBHLVO010000001.1"/>
</dbReference>
<comment type="caution">
    <text evidence="3">The sequence shown here is derived from an EMBL/GenBank/DDBJ whole genome shotgun (WGS) entry which is preliminary data.</text>
</comment>
<feature type="transmembrane region" description="Helical" evidence="2">
    <location>
        <begin position="75"/>
        <end position="99"/>
    </location>
</feature>
<feature type="region of interest" description="Disordered" evidence="1">
    <location>
        <begin position="1"/>
        <end position="24"/>
    </location>
</feature>
<evidence type="ECO:0000256" key="2">
    <source>
        <dbReference type="SAM" id="Phobius"/>
    </source>
</evidence>
<accession>A0ABV6G9F2</accession>
<keyword evidence="2" id="KW-0812">Transmembrane</keyword>
<evidence type="ECO:0000313" key="4">
    <source>
        <dbReference type="Proteomes" id="UP001589854"/>
    </source>
</evidence>
<proteinExistence type="predicted"/>
<sequence>MPDEKDYDYHGSVNRYDNRDNPEYKGIPEIEKDNLYHEETAAELAAPIPLGRDREYKSVEDRGDGRVNEGKGTGYLGIALSIISLFMLPVILGAAGIIVGFIARRRGAKTLGAWAIGIGAASLVLGIFILPFF</sequence>
<dbReference type="EMBL" id="JBHLVO010000001">
    <property type="protein sequence ID" value="MFC0270021.1"/>
    <property type="molecule type" value="Genomic_DNA"/>
</dbReference>
<dbReference type="PANTHER" id="PTHR40040:SF1">
    <property type="entry name" value="MEMBRANE PROTEIN"/>
    <property type="match status" value="1"/>
</dbReference>
<reference evidence="3 4" key="1">
    <citation type="submission" date="2024-09" db="EMBL/GenBank/DDBJ databases">
        <authorList>
            <person name="Sun Q."/>
            <person name="Mori K."/>
        </authorList>
    </citation>
    <scope>NUCLEOTIDE SEQUENCE [LARGE SCALE GENOMIC DNA]</scope>
    <source>
        <strain evidence="3 4">CCM 7228</strain>
    </source>
</reference>
<protein>
    <submittedName>
        <fullName evidence="3">DUF308 domain-containing protein</fullName>
    </submittedName>
</protein>
<keyword evidence="2" id="KW-0472">Membrane</keyword>
<gene>
    <name evidence="3" type="ORF">ACFFIX_00920</name>
</gene>
<organism evidence="3 4">
    <name type="scientific">Metabacillus herbersteinensis</name>
    <dbReference type="NCBI Taxonomy" id="283816"/>
    <lineage>
        <taxon>Bacteria</taxon>
        <taxon>Bacillati</taxon>
        <taxon>Bacillota</taxon>
        <taxon>Bacilli</taxon>
        <taxon>Bacillales</taxon>
        <taxon>Bacillaceae</taxon>
        <taxon>Metabacillus</taxon>
    </lineage>
</organism>